<keyword evidence="2" id="KW-1185">Reference proteome</keyword>
<reference evidence="1" key="1">
    <citation type="submission" date="2019-06" db="EMBL/GenBank/DDBJ databases">
        <title>Complete genome sequence of Methylogaea oryzae strain JCM16910.</title>
        <authorList>
            <person name="Asakawa S."/>
        </authorList>
    </citation>
    <scope>NUCLEOTIDE SEQUENCE</scope>
    <source>
        <strain evidence="1">E10</strain>
    </source>
</reference>
<organism evidence="1 2">
    <name type="scientific">Methylogaea oryzae</name>
    <dbReference type="NCBI Taxonomy" id="1295382"/>
    <lineage>
        <taxon>Bacteria</taxon>
        <taxon>Pseudomonadati</taxon>
        <taxon>Pseudomonadota</taxon>
        <taxon>Gammaproteobacteria</taxon>
        <taxon>Methylococcales</taxon>
        <taxon>Methylococcaceae</taxon>
        <taxon>Methylogaea</taxon>
    </lineage>
</organism>
<dbReference type="AlphaFoldDB" id="A0A8D4VR98"/>
<proteinExistence type="predicted"/>
<protein>
    <submittedName>
        <fullName evidence="1">Uncharacterized protein</fullName>
    </submittedName>
</protein>
<evidence type="ECO:0000313" key="2">
    <source>
        <dbReference type="Proteomes" id="UP000824988"/>
    </source>
</evidence>
<sequence>MNLTSIESLWVELSGLSHRWYVMAKDNFGRRRAISAPYDSLDAALAAARAIESGLC</sequence>
<dbReference type="RefSeq" id="WP_156302839.1">
    <property type="nucleotide sequence ID" value="NZ_AP019782.1"/>
</dbReference>
<dbReference type="KEGG" id="moz:MoryE10_17630"/>
<gene>
    <name evidence="1" type="ORF">MoryE10_17630</name>
</gene>
<name>A0A8D4VR98_9GAMM</name>
<dbReference type="EMBL" id="AP019782">
    <property type="protein sequence ID" value="BBL71157.1"/>
    <property type="molecule type" value="Genomic_DNA"/>
</dbReference>
<dbReference type="Proteomes" id="UP000824988">
    <property type="component" value="Chromosome"/>
</dbReference>
<evidence type="ECO:0000313" key="1">
    <source>
        <dbReference type="EMBL" id="BBL71157.1"/>
    </source>
</evidence>
<accession>A0A8D4VR98</accession>